<reference evidence="1" key="1">
    <citation type="submission" date="2019-06" db="EMBL/GenBank/DDBJ databases">
        <authorList>
            <person name="Zheng W."/>
        </authorList>
    </citation>
    <scope>NUCLEOTIDE SEQUENCE</scope>
    <source>
        <strain evidence="1">QDHG01</strain>
    </source>
</reference>
<keyword evidence="2" id="KW-1185">Reference proteome</keyword>
<proteinExistence type="predicted"/>
<dbReference type="AlphaFoldDB" id="A0A8J8NRS1"/>
<dbReference type="EMBL" id="RRYP01008686">
    <property type="protein sequence ID" value="TNV79604.1"/>
    <property type="molecule type" value="Genomic_DNA"/>
</dbReference>
<organism evidence="1 2">
    <name type="scientific">Halteria grandinella</name>
    <dbReference type="NCBI Taxonomy" id="5974"/>
    <lineage>
        <taxon>Eukaryota</taxon>
        <taxon>Sar</taxon>
        <taxon>Alveolata</taxon>
        <taxon>Ciliophora</taxon>
        <taxon>Intramacronucleata</taxon>
        <taxon>Spirotrichea</taxon>
        <taxon>Stichotrichia</taxon>
        <taxon>Sporadotrichida</taxon>
        <taxon>Halteriidae</taxon>
        <taxon>Halteria</taxon>
    </lineage>
</organism>
<dbReference type="Proteomes" id="UP000785679">
    <property type="component" value="Unassembled WGS sequence"/>
</dbReference>
<gene>
    <name evidence="1" type="ORF">FGO68_gene11955</name>
</gene>
<evidence type="ECO:0000313" key="2">
    <source>
        <dbReference type="Proteomes" id="UP000785679"/>
    </source>
</evidence>
<evidence type="ECO:0000313" key="1">
    <source>
        <dbReference type="EMBL" id="TNV79604.1"/>
    </source>
</evidence>
<accession>A0A8J8NRS1</accession>
<protein>
    <submittedName>
        <fullName evidence="1">Uncharacterized protein</fullName>
    </submittedName>
</protein>
<sequence length="86" mass="9955">MNSKYAFSPKPTPLDSQMRPLYFFNPNDPIEAMLMSAQDYNNLKGKHSRTSCVQIDSAYDEHSLAFNIQNLMTSSTPVQFWKFSKR</sequence>
<comment type="caution">
    <text evidence="1">The sequence shown here is derived from an EMBL/GenBank/DDBJ whole genome shotgun (WGS) entry which is preliminary data.</text>
</comment>
<name>A0A8J8NRS1_HALGN</name>